<keyword evidence="4" id="KW-1185">Reference proteome</keyword>
<keyword evidence="1" id="KW-0175">Coiled coil</keyword>
<keyword evidence="2" id="KW-0472">Membrane</keyword>
<dbReference type="Gene3D" id="1.20.58.340">
    <property type="entry name" value="Magnesium transport protein CorA, transmembrane region"/>
    <property type="match status" value="1"/>
</dbReference>
<dbReference type="Proteomes" id="UP001278500">
    <property type="component" value="Unassembled WGS sequence"/>
</dbReference>
<protein>
    <submittedName>
        <fullName evidence="3">Uncharacterized protein</fullName>
    </submittedName>
</protein>
<dbReference type="GeneID" id="87865413"/>
<reference evidence="3" key="1">
    <citation type="journal article" date="2023" name="Mol. Phylogenet. Evol.">
        <title>Genome-scale phylogeny and comparative genomics of the fungal order Sordariales.</title>
        <authorList>
            <person name="Hensen N."/>
            <person name="Bonometti L."/>
            <person name="Westerberg I."/>
            <person name="Brannstrom I.O."/>
            <person name="Guillou S."/>
            <person name="Cros-Aarteil S."/>
            <person name="Calhoun S."/>
            <person name="Haridas S."/>
            <person name="Kuo A."/>
            <person name="Mondo S."/>
            <person name="Pangilinan J."/>
            <person name="Riley R."/>
            <person name="LaButti K."/>
            <person name="Andreopoulos B."/>
            <person name="Lipzen A."/>
            <person name="Chen C."/>
            <person name="Yan M."/>
            <person name="Daum C."/>
            <person name="Ng V."/>
            <person name="Clum A."/>
            <person name="Steindorff A."/>
            <person name="Ohm R.A."/>
            <person name="Martin F."/>
            <person name="Silar P."/>
            <person name="Natvig D.O."/>
            <person name="Lalanne C."/>
            <person name="Gautier V."/>
            <person name="Ament-Velasquez S.L."/>
            <person name="Kruys A."/>
            <person name="Hutchinson M.I."/>
            <person name="Powell A.J."/>
            <person name="Barry K."/>
            <person name="Miller A.N."/>
            <person name="Grigoriev I.V."/>
            <person name="Debuchy R."/>
            <person name="Gladieux P."/>
            <person name="Hiltunen Thoren M."/>
            <person name="Johannesson H."/>
        </authorList>
    </citation>
    <scope>NUCLEOTIDE SEQUENCE</scope>
    <source>
        <strain evidence="3">CBS 560.94</strain>
    </source>
</reference>
<evidence type="ECO:0000313" key="3">
    <source>
        <dbReference type="EMBL" id="KAK3345004.1"/>
    </source>
</evidence>
<gene>
    <name evidence="3" type="ORF">B0H65DRAFT_508797</name>
</gene>
<name>A0AAE0MRI3_9PEZI</name>
<organism evidence="3 4">
    <name type="scientific">Neurospora tetraspora</name>
    <dbReference type="NCBI Taxonomy" id="94610"/>
    <lineage>
        <taxon>Eukaryota</taxon>
        <taxon>Fungi</taxon>
        <taxon>Dikarya</taxon>
        <taxon>Ascomycota</taxon>
        <taxon>Pezizomycotina</taxon>
        <taxon>Sordariomycetes</taxon>
        <taxon>Sordariomycetidae</taxon>
        <taxon>Sordariales</taxon>
        <taxon>Sordariaceae</taxon>
        <taxon>Neurospora</taxon>
    </lineage>
</organism>
<keyword evidence="2" id="KW-1133">Transmembrane helix</keyword>
<dbReference type="AlphaFoldDB" id="A0AAE0MRI3"/>
<evidence type="ECO:0000256" key="1">
    <source>
        <dbReference type="SAM" id="Coils"/>
    </source>
</evidence>
<proteinExistence type="predicted"/>
<evidence type="ECO:0000313" key="4">
    <source>
        <dbReference type="Proteomes" id="UP001278500"/>
    </source>
</evidence>
<keyword evidence="2" id="KW-0812">Transmembrane</keyword>
<dbReference type="EMBL" id="JAUEPP010000004">
    <property type="protein sequence ID" value="KAK3345004.1"/>
    <property type="molecule type" value="Genomic_DNA"/>
</dbReference>
<sequence>MDFGLLRDPFASPRNYHRARAVNYTVRLVFVPCFLDTQHCLGLKLPWLLMDVERTMGPFFQLEFTQDNNEHLMRVVFRHQFLRSVMQSDESDSMGQSAELALTYTFDRNETTALFRISMGTTDFMPMYIANCIDQFGNFASKVPHPFALPYVMIRHLISKLNEENSFAMSIIEDQELVLACNSRGVSAATAGNYLYADTDTSVWNFRRMGRDWADIRRKVVSMLGSAETIGKLVRGFKVEAARLDSVESFARELQQRMQILESLIHLMTAEVSQRNGQLNMATAKWQINLTQASIRDAQTMKGLSFMGALFLPGTFLSTIFSMPFFEFNIEKLCIYFAAAIPLTALVIAAWVVWEQIQQRRMTDEQHGMEREIQKLENDAEGASRINHSISFTMKRAQQI</sequence>
<feature type="transmembrane region" description="Helical" evidence="2">
    <location>
        <begin position="304"/>
        <end position="323"/>
    </location>
</feature>
<feature type="transmembrane region" description="Helical" evidence="2">
    <location>
        <begin position="335"/>
        <end position="354"/>
    </location>
</feature>
<evidence type="ECO:0000256" key="2">
    <source>
        <dbReference type="SAM" id="Phobius"/>
    </source>
</evidence>
<reference evidence="3" key="2">
    <citation type="submission" date="2023-06" db="EMBL/GenBank/DDBJ databases">
        <authorList>
            <consortium name="Lawrence Berkeley National Laboratory"/>
            <person name="Haridas S."/>
            <person name="Hensen N."/>
            <person name="Bonometti L."/>
            <person name="Westerberg I."/>
            <person name="Brannstrom I.O."/>
            <person name="Guillou S."/>
            <person name="Cros-Aarteil S."/>
            <person name="Calhoun S."/>
            <person name="Kuo A."/>
            <person name="Mondo S."/>
            <person name="Pangilinan J."/>
            <person name="Riley R."/>
            <person name="Labutti K."/>
            <person name="Andreopoulos B."/>
            <person name="Lipzen A."/>
            <person name="Chen C."/>
            <person name="Yanf M."/>
            <person name="Daum C."/>
            <person name="Ng V."/>
            <person name="Clum A."/>
            <person name="Steindorff A."/>
            <person name="Ohm R."/>
            <person name="Martin F."/>
            <person name="Silar P."/>
            <person name="Natvig D."/>
            <person name="Lalanne C."/>
            <person name="Gautier V."/>
            <person name="Ament-Velasquez S.L."/>
            <person name="Kruys A."/>
            <person name="Hutchinson M.I."/>
            <person name="Powell A.J."/>
            <person name="Barry K."/>
            <person name="Miller A.N."/>
            <person name="Grigoriev I.V."/>
            <person name="Debuchy R."/>
            <person name="Gladieux P."/>
            <person name="Thoren M.H."/>
            <person name="Johannesson H."/>
        </authorList>
    </citation>
    <scope>NUCLEOTIDE SEQUENCE</scope>
    <source>
        <strain evidence="3">CBS 560.94</strain>
    </source>
</reference>
<comment type="caution">
    <text evidence="3">The sequence shown here is derived from an EMBL/GenBank/DDBJ whole genome shotgun (WGS) entry which is preliminary data.</text>
</comment>
<accession>A0AAE0MRI3</accession>
<dbReference type="RefSeq" id="XP_062681617.1">
    <property type="nucleotide sequence ID" value="XM_062828259.1"/>
</dbReference>
<feature type="coiled-coil region" evidence="1">
    <location>
        <begin position="359"/>
        <end position="386"/>
    </location>
</feature>